<reference evidence="1 2" key="1">
    <citation type="submission" date="2019-05" db="EMBL/GenBank/DDBJ databases">
        <title>Georgenia *** sp. nov., and Georgenia *** sp. nov., isolated from the intestinal contents of plateau pika (Ochotona curzoniae) in the Qinghai-Tibet plateau of China.</title>
        <authorList>
            <person name="Tian Z."/>
        </authorList>
    </citation>
    <scope>NUCLEOTIDE SEQUENCE [LARGE SCALE GENOMIC DNA]</scope>
    <source>
        <strain evidence="1 2">Z294</strain>
    </source>
</reference>
<dbReference type="InterPro" id="IPR007362">
    <property type="entry name" value="DUF429"/>
</dbReference>
<dbReference type="EMBL" id="CP040899">
    <property type="protein sequence ID" value="QDB80016.1"/>
    <property type="molecule type" value="Genomic_DNA"/>
</dbReference>
<organism evidence="1 2">
    <name type="scientific">Georgenia wutianyii</name>
    <dbReference type="NCBI Taxonomy" id="2585135"/>
    <lineage>
        <taxon>Bacteria</taxon>
        <taxon>Bacillati</taxon>
        <taxon>Actinomycetota</taxon>
        <taxon>Actinomycetes</taxon>
        <taxon>Micrococcales</taxon>
        <taxon>Bogoriellaceae</taxon>
        <taxon>Georgenia</taxon>
    </lineage>
</organism>
<sequence>MVIPDHAAVLTPARVLGVDAYRKGWVALSSDLRGYVAATIAEVVAAAERDGPVAVVAIDIPIGLPTGGPREADRLARRLVGRRASSVFSTPVRAAVEAATHAEATAIAVAATGKGISQQAYALSGKILDVDQWVRTVPIPVLEVHPEVSFATAAGAPLTHPKSTWAGIEERRAILASLGIVVPSDLGPAGAAGVDDVLDAAIASWTAHRYLTGDAVSYPAVPEDYGDGGPHAAIWA</sequence>
<dbReference type="Pfam" id="PF04250">
    <property type="entry name" value="DUF429"/>
    <property type="match status" value="1"/>
</dbReference>
<dbReference type="Proteomes" id="UP000313948">
    <property type="component" value="Chromosome"/>
</dbReference>
<evidence type="ECO:0000313" key="2">
    <source>
        <dbReference type="Proteomes" id="UP000313948"/>
    </source>
</evidence>
<keyword evidence="2" id="KW-1185">Reference proteome</keyword>
<proteinExistence type="predicted"/>
<protein>
    <submittedName>
        <fullName evidence="1">DUF429 domain-containing protein</fullName>
    </submittedName>
</protein>
<gene>
    <name evidence="1" type="ORF">FE251_11970</name>
</gene>
<evidence type="ECO:0000313" key="1">
    <source>
        <dbReference type="EMBL" id="QDB80016.1"/>
    </source>
</evidence>
<name>A0ABX5VQB0_9MICO</name>
<accession>A0ABX5VQB0</accession>